<evidence type="ECO:0000313" key="2">
    <source>
        <dbReference type="Proteomes" id="UP000036458"/>
    </source>
</evidence>
<accession>A0A0H4VNM2</accession>
<dbReference type="RefSeq" id="WP_048921955.1">
    <property type="nucleotide sequence ID" value="NZ_CP010777.1"/>
</dbReference>
<gene>
    <name evidence="1" type="ORF">TH63_16745</name>
</gene>
<proteinExistence type="predicted"/>
<dbReference type="InterPro" id="IPR007263">
    <property type="entry name" value="DCC1-like"/>
</dbReference>
<dbReference type="PANTHER" id="PTHR33639:SF2">
    <property type="entry name" value="DUF393 DOMAIN-CONTAINING PROTEIN"/>
    <property type="match status" value="1"/>
</dbReference>
<dbReference type="PATRIC" id="fig|1379910.4.peg.3650"/>
<protein>
    <recommendedName>
        <fullName evidence="3">Thiol-disulfide oxidoreductase DCC family protein</fullName>
    </recommendedName>
</protein>
<keyword evidence="2" id="KW-1185">Reference proteome</keyword>
<dbReference type="EMBL" id="CP010777">
    <property type="protein sequence ID" value="AKQ46908.1"/>
    <property type="molecule type" value="Genomic_DNA"/>
</dbReference>
<dbReference type="OrthoDB" id="9785438at2"/>
<dbReference type="Pfam" id="PF04134">
    <property type="entry name" value="DCC1-like"/>
    <property type="match status" value="1"/>
</dbReference>
<sequence>MLPSSATILFDGVCNLCNGFVQFVITHDPKGHFKFASLQSEVGQEVLKAYGLPTTHFQSVLLLENGQLYSRSTAALRVVRHLSGAWSLLYGFTLVPRFLRDPAYDFVSRNRYRWFGQRESCMLPTPDLKARFL</sequence>
<name>A0A0H4VNM2_9BACT</name>
<evidence type="ECO:0000313" key="1">
    <source>
        <dbReference type="EMBL" id="AKQ46908.1"/>
    </source>
</evidence>
<dbReference type="InterPro" id="IPR052927">
    <property type="entry name" value="DCC_oxidoreductase"/>
</dbReference>
<organism evidence="1 2">
    <name type="scientific">Rufibacter radiotolerans</name>
    <dbReference type="NCBI Taxonomy" id="1379910"/>
    <lineage>
        <taxon>Bacteria</taxon>
        <taxon>Pseudomonadati</taxon>
        <taxon>Bacteroidota</taxon>
        <taxon>Cytophagia</taxon>
        <taxon>Cytophagales</taxon>
        <taxon>Hymenobacteraceae</taxon>
        <taxon>Rufibacter</taxon>
    </lineage>
</organism>
<reference evidence="1 2" key="1">
    <citation type="submission" date="2015-01" db="EMBL/GenBank/DDBJ databases">
        <title>Rufibacter sp./DG31D/ whole genome sequencing.</title>
        <authorList>
            <person name="Kim M.K."/>
            <person name="Srinivasan S."/>
            <person name="Lee J.-J."/>
        </authorList>
    </citation>
    <scope>NUCLEOTIDE SEQUENCE [LARGE SCALE GENOMIC DNA]</scope>
    <source>
        <strain evidence="1 2">DG31D</strain>
    </source>
</reference>
<evidence type="ECO:0008006" key="3">
    <source>
        <dbReference type="Google" id="ProtNLM"/>
    </source>
</evidence>
<dbReference type="PANTHER" id="PTHR33639">
    <property type="entry name" value="THIOL-DISULFIDE OXIDOREDUCTASE DCC"/>
    <property type="match status" value="1"/>
</dbReference>
<dbReference type="AlphaFoldDB" id="A0A0H4VNM2"/>
<dbReference type="KEGG" id="ruf:TH63_16745"/>
<dbReference type="Proteomes" id="UP000036458">
    <property type="component" value="Chromosome"/>
</dbReference>
<dbReference type="GO" id="GO:0015035">
    <property type="term" value="F:protein-disulfide reductase activity"/>
    <property type="evidence" value="ECO:0007669"/>
    <property type="project" value="InterPro"/>
</dbReference>